<keyword evidence="2" id="KW-1185">Reference proteome</keyword>
<dbReference type="AlphaFoldDB" id="A0A1W2EZA7"/>
<dbReference type="STRING" id="475255.SAMN04488101_117105"/>
<name>A0A1W2EZA7_9SPHI</name>
<reference evidence="1 2" key="1">
    <citation type="submission" date="2017-04" db="EMBL/GenBank/DDBJ databases">
        <authorList>
            <person name="Afonso C.L."/>
            <person name="Miller P.J."/>
            <person name="Scott M.A."/>
            <person name="Spackman E."/>
            <person name="Goraichik I."/>
            <person name="Dimitrov K.M."/>
            <person name="Suarez D.L."/>
            <person name="Swayne D.E."/>
        </authorList>
    </citation>
    <scope>NUCLEOTIDE SEQUENCE [LARGE SCALE GENOMIC DNA]</scope>
    <source>
        <strain evidence="1 2">DSM 19625</strain>
    </source>
</reference>
<proteinExistence type="predicted"/>
<protein>
    <submittedName>
        <fullName evidence="1">Uncharacterized protein</fullName>
    </submittedName>
</protein>
<dbReference type="RefSeq" id="WP_084291719.1">
    <property type="nucleotide sequence ID" value="NZ_FWYB01000017.1"/>
</dbReference>
<accession>A0A1W2EZA7</accession>
<gene>
    <name evidence="1" type="ORF">SAMN04488101_117105</name>
</gene>
<sequence length="114" mass="13418">MKPALKCLYYLENSEHCILEIKRTDLADNADLSEIFRWLFLDKKTQEIQSLTFRSMDSSGEVQERFFEQGYLKFNDHTATYIEKFNSAQHQLENHTGTPLPPEILDILTAYLRN</sequence>
<evidence type="ECO:0000313" key="2">
    <source>
        <dbReference type="Proteomes" id="UP000192678"/>
    </source>
</evidence>
<evidence type="ECO:0000313" key="1">
    <source>
        <dbReference type="EMBL" id="SMD14568.1"/>
    </source>
</evidence>
<organism evidence="1 2">
    <name type="scientific">Pedobacter nyackensis</name>
    <dbReference type="NCBI Taxonomy" id="475255"/>
    <lineage>
        <taxon>Bacteria</taxon>
        <taxon>Pseudomonadati</taxon>
        <taxon>Bacteroidota</taxon>
        <taxon>Sphingobacteriia</taxon>
        <taxon>Sphingobacteriales</taxon>
        <taxon>Sphingobacteriaceae</taxon>
        <taxon>Pedobacter</taxon>
    </lineage>
</organism>
<dbReference type="EMBL" id="FWYB01000017">
    <property type="protein sequence ID" value="SMD14568.1"/>
    <property type="molecule type" value="Genomic_DNA"/>
</dbReference>
<dbReference type="OrthoDB" id="997000at2"/>
<dbReference type="Proteomes" id="UP000192678">
    <property type="component" value="Unassembled WGS sequence"/>
</dbReference>